<evidence type="ECO:0000256" key="1">
    <source>
        <dbReference type="SAM" id="Phobius"/>
    </source>
</evidence>
<gene>
    <name evidence="2" type="ORF">H8876_08980</name>
</gene>
<dbReference type="EMBL" id="JACRWC010000109">
    <property type="protein sequence ID" value="MBC6000131.1"/>
    <property type="molecule type" value="Genomic_DNA"/>
</dbReference>
<comment type="caution">
    <text evidence="2">The sequence shown here is derived from an EMBL/GenBank/DDBJ whole genome shotgun (WGS) entry which is preliminary data.</text>
</comment>
<proteinExistence type="predicted"/>
<keyword evidence="1" id="KW-0472">Membrane</keyword>
<keyword evidence="1" id="KW-0812">Transmembrane</keyword>
<evidence type="ECO:0000313" key="3">
    <source>
        <dbReference type="Proteomes" id="UP000644115"/>
    </source>
</evidence>
<dbReference type="Proteomes" id="UP000644115">
    <property type="component" value="Unassembled WGS sequence"/>
</dbReference>
<reference evidence="2" key="1">
    <citation type="submission" date="2020-08" db="EMBL/GenBank/DDBJ databases">
        <authorList>
            <person name="Liu C."/>
            <person name="Sun Q."/>
        </authorList>
    </citation>
    <scope>NUCLEOTIDE SEQUENCE</scope>
    <source>
        <strain evidence="2">BX16</strain>
    </source>
</reference>
<protein>
    <submittedName>
        <fullName evidence="2">Uncharacterized protein</fullName>
    </submittedName>
</protein>
<dbReference type="RefSeq" id="WP_177265134.1">
    <property type="nucleotide sequence ID" value="NZ_JACRWC010000109.1"/>
</dbReference>
<evidence type="ECO:0000313" key="2">
    <source>
        <dbReference type="EMBL" id="MBC6000131.1"/>
    </source>
</evidence>
<sequence length="157" mass="18092">MRNLLIILWLILIGVIAVPVCLDYMNGTPKDDVLSVIQRETETDDIRVTLEEEIGNKAMYCFQTGSDFGAAVFSRMGERYCYQESTIGNGEKYIDVRLDTGWDVYQYYVTADGAQQKKIETYQGVYRIYLAAFLILLGASLLYGLWNMRRRNKNKNQ</sequence>
<dbReference type="AlphaFoldDB" id="A0A923SNG8"/>
<name>A0A923SNG8_9FIRM</name>
<keyword evidence="1" id="KW-1133">Transmembrane helix</keyword>
<organism evidence="2 3">
    <name type="scientific">Lentihominibacter faecis</name>
    <dbReference type="NCBI Taxonomy" id="2764712"/>
    <lineage>
        <taxon>Bacteria</taxon>
        <taxon>Bacillati</taxon>
        <taxon>Bacillota</taxon>
        <taxon>Clostridia</taxon>
        <taxon>Peptostreptococcales</taxon>
        <taxon>Anaerovoracaceae</taxon>
        <taxon>Lentihominibacter</taxon>
    </lineage>
</organism>
<keyword evidence="3" id="KW-1185">Reference proteome</keyword>
<feature type="transmembrane region" description="Helical" evidence="1">
    <location>
        <begin position="126"/>
        <end position="146"/>
    </location>
</feature>
<accession>A0A923SNG8</accession>